<evidence type="ECO:0000313" key="3">
    <source>
        <dbReference type="Proteomes" id="UP001231109"/>
    </source>
</evidence>
<comment type="caution">
    <text evidence="2">The sequence shown here is derived from an EMBL/GenBank/DDBJ whole genome shotgun (WGS) entry which is preliminary data.</text>
</comment>
<name>A0ABT9I5C1_9GAMM</name>
<feature type="chain" id="PRO_5046509727" description="Histidine phosphatase family protein" evidence="1">
    <location>
        <begin position="34"/>
        <end position="77"/>
    </location>
</feature>
<evidence type="ECO:0008006" key="4">
    <source>
        <dbReference type="Google" id="ProtNLM"/>
    </source>
</evidence>
<evidence type="ECO:0000313" key="2">
    <source>
        <dbReference type="EMBL" id="MDP5138597.1"/>
    </source>
</evidence>
<protein>
    <recommendedName>
        <fullName evidence="4">Histidine phosphatase family protein</fullName>
    </recommendedName>
</protein>
<dbReference type="InterPro" id="IPR029033">
    <property type="entry name" value="His_PPase_superfam"/>
</dbReference>
<dbReference type="Proteomes" id="UP001231109">
    <property type="component" value="Unassembled WGS sequence"/>
</dbReference>
<dbReference type="RefSeq" id="WP_305977712.1">
    <property type="nucleotide sequence ID" value="NZ_JAPJDZ010000213.1"/>
</dbReference>
<sequence>MKLRQLQKTAAIAINMACLLGIYMALQPTPALANTVYLVRHAEKHTEGKDPALTACGQARTDALATRLAGVSASSKA</sequence>
<dbReference type="Gene3D" id="3.40.50.1240">
    <property type="entry name" value="Phosphoglycerate mutase-like"/>
    <property type="match status" value="1"/>
</dbReference>
<accession>A0ABT9I5C1</accession>
<organism evidence="2 3">
    <name type="scientific">Rheinheimera baltica</name>
    <dbReference type="NCBI Taxonomy" id="67576"/>
    <lineage>
        <taxon>Bacteria</taxon>
        <taxon>Pseudomonadati</taxon>
        <taxon>Pseudomonadota</taxon>
        <taxon>Gammaproteobacteria</taxon>
        <taxon>Chromatiales</taxon>
        <taxon>Chromatiaceae</taxon>
        <taxon>Rheinheimera</taxon>
    </lineage>
</organism>
<evidence type="ECO:0000256" key="1">
    <source>
        <dbReference type="SAM" id="SignalP"/>
    </source>
</evidence>
<reference evidence="2 3" key="1">
    <citation type="submission" date="2022-11" db="EMBL/GenBank/DDBJ databases">
        <title>Viruses from the air-sea interface of a natural surface slick.</title>
        <authorList>
            <person name="Rahlff J."/>
            <person name="Holmfeldt K."/>
        </authorList>
    </citation>
    <scope>NUCLEOTIDE SEQUENCE [LARGE SCALE GENOMIC DNA]</scope>
    <source>
        <strain evidence="2 3">SMS4</strain>
    </source>
</reference>
<feature type="signal peptide" evidence="1">
    <location>
        <begin position="1"/>
        <end position="33"/>
    </location>
</feature>
<dbReference type="EMBL" id="JAPJDZ010000213">
    <property type="protein sequence ID" value="MDP5138597.1"/>
    <property type="molecule type" value="Genomic_DNA"/>
</dbReference>
<gene>
    <name evidence="2" type="ORF">ORJ04_21860</name>
</gene>
<proteinExistence type="predicted"/>
<keyword evidence="3" id="KW-1185">Reference proteome</keyword>
<keyword evidence="1" id="KW-0732">Signal</keyword>